<feature type="coiled-coil region" evidence="1">
    <location>
        <begin position="269"/>
        <end position="296"/>
    </location>
</feature>
<evidence type="ECO:0000256" key="1">
    <source>
        <dbReference type="SAM" id="Coils"/>
    </source>
</evidence>
<dbReference type="GO" id="GO:0008168">
    <property type="term" value="F:methyltransferase activity"/>
    <property type="evidence" value="ECO:0007669"/>
    <property type="project" value="UniProtKB-KW"/>
</dbReference>
<feature type="domain" description="Methyltransferase FkbM" evidence="2">
    <location>
        <begin position="58"/>
        <end position="205"/>
    </location>
</feature>
<keyword evidence="3" id="KW-0808">Transferase</keyword>
<dbReference type="InterPro" id="IPR006342">
    <property type="entry name" value="FkbM_mtfrase"/>
</dbReference>
<dbReference type="InterPro" id="IPR029063">
    <property type="entry name" value="SAM-dependent_MTases_sf"/>
</dbReference>
<dbReference type="GO" id="GO:0032259">
    <property type="term" value="P:methylation"/>
    <property type="evidence" value="ECO:0007669"/>
    <property type="project" value="UniProtKB-KW"/>
</dbReference>
<proteinExistence type="predicted"/>
<name>A0ABR5V808_9CORY</name>
<dbReference type="PANTHER" id="PTHR34203">
    <property type="entry name" value="METHYLTRANSFERASE, FKBM FAMILY PROTEIN"/>
    <property type="match status" value="1"/>
</dbReference>
<keyword evidence="1" id="KW-0175">Coiled coil</keyword>
<sequence length="1218" mass="136013">MGTQETISLKSVNGNLLVTGFKDEYIFEQIRKTGRFYELDLLQRTAENSSHLDGIVVDAGANLGNHSLYFSSVPGRDVVSFEPETANFALLKRNIAENNLESKVEVHNCALWDSEGFVNLNQAVEGNNGTFKASESDSGIPRTTIDNVVRGRQVAVIKIDVEGAEAKVLGGAAETIKHSHPLIVVESHTTEIKSEISAFLEPLGYTCVAIAGASDNYFWLHRDINLDFTDQAATRVNAEGHRRAERFFKEFRGQQKKTIDSIQSVGRNVEGISKKLTELEKTLATAQEITQRANAAGETSGTAQAQLIDAPANLHESIAELKSLVAQPQQADLSAIEGVRERLETLGKSLRDSHAFESVKSQQKYDELLAIQEKLMASVSRLQQDIVKLEQTSIPAVVSKIAPTVEQHVSSSMNEHRLRLDGVSAETTTALDTFRNSIARELNVSSGSLDLLSERVVGLSSRVDEVVRYFQARDFDDFARKIEEGTAEKLQKLENMLAELQKSVETQSQNSVVESVEKLLEDHAAEISSLIEKQPPASFAESIEEEFSQHKWLNDDDAELGTKFAKLLIAYEAMAKRLEALAPHRWNAKMLLDGLHKQLDIVEADLPAPEVTVQEPAQVVVEGGFREAAAPGFLDRPKYDPIRIGIASMAGREEGLRQVVEILSPQADEIFVYLNDMDSVPDILPKRPNVRYFLGPDTGDRGKFKFMEGFEGYYLTCDDDIAYAPFHVQSIIDGIERYERKAVVGWHGSIFKPDFQEFYNAKYRQVLSFRFLRGKDTPVHLLGTGVCGFHTSTLNVDYDEFIYPNMADAFLAIAAKRQSVPMVVLAHGKDWATPIDVGPSISSVSLKRDKDTTKTLDVATTVTNLVKAEMPWEILEPTPVYERKPMQLVFIGRTDKERWKKGGILKSAHLTRDMLERFNVTTILEDIETGDPKDLHGADPEIVMIYVGDPERPDFKDVEVLIAHHAKKGRHVVVNLSYNAIPSRSEFIVQKMKELRSRLGNRIWLMVFTEAMLSSADLAEIRDWLVVIPKTISLPDEPVASFGRSEGIFIGDIAKLSNDGLLGFPGKEWVAAIRRALPNVPIYAVQQYKPKDKIDFGIDEIWPFMRGDEFARNVGKVRVMISTVKYATFEMVPLEVASLGVPVIYPEMPQSLGEYLGLSGFSVRSPEQLERILPVLYHDPIVWRSQSQAGIERAWSSELNRLAGQTYLRLIDLVGRKN</sequence>
<dbReference type="InterPro" id="IPR052514">
    <property type="entry name" value="SAM-dependent_MTase"/>
</dbReference>
<evidence type="ECO:0000313" key="4">
    <source>
        <dbReference type="Proteomes" id="UP000070339"/>
    </source>
</evidence>
<dbReference type="Pfam" id="PF05050">
    <property type="entry name" value="Methyltransf_21"/>
    <property type="match status" value="1"/>
</dbReference>
<dbReference type="SUPFAM" id="SSF53756">
    <property type="entry name" value="UDP-Glycosyltransferase/glycogen phosphorylase"/>
    <property type="match status" value="1"/>
</dbReference>
<accession>A0ABR5V808</accession>
<organism evidence="3 4">
    <name type="scientific">Corynebacterium simulans</name>
    <dbReference type="NCBI Taxonomy" id="146827"/>
    <lineage>
        <taxon>Bacteria</taxon>
        <taxon>Bacillati</taxon>
        <taxon>Actinomycetota</taxon>
        <taxon>Actinomycetes</taxon>
        <taxon>Mycobacteriales</taxon>
        <taxon>Corynebacteriaceae</taxon>
        <taxon>Corynebacterium</taxon>
    </lineage>
</organism>
<reference evidence="3 4" key="1">
    <citation type="journal article" date="2016" name="Int. J. Syst. Evol. Microbiol.">
        <title>Resolving the Complexity of Human Skin Metagenomes Using Single-Molecule Sequencing.</title>
        <authorList>
            <consortium name="NISC Comparative Sequencing Program"/>
            <person name="Tsai Y.C."/>
            <person name="Conlan S."/>
            <person name="Deming C."/>
            <person name="Segre J.A."/>
            <person name="Kong H.H."/>
            <person name="Korlach J."/>
            <person name="Oh J."/>
        </authorList>
    </citation>
    <scope>NUCLEOTIDE SEQUENCE [LARGE SCALE GENOMIC DNA]</scope>
    <source>
        <strain evidence="3 4">1B08</strain>
    </source>
</reference>
<feature type="coiled-coil region" evidence="1">
    <location>
        <begin position="483"/>
        <end position="533"/>
    </location>
</feature>
<dbReference type="Gene3D" id="3.40.50.150">
    <property type="entry name" value="Vaccinia Virus protein VP39"/>
    <property type="match status" value="1"/>
</dbReference>
<keyword evidence="4" id="KW-1185">Reference proteome</keyword>
<dbReference type="NCBIfam" id="TIGR01444">
    <property type="entry name" value="fkbM_fam"/>
    <property type="match status" value="1"/>
</dbReference>
<evidence type="ECO:0000259" key="2">
    <source>
        <dbReference type="Pfam" id="PF05050"/>
    </source>
</evidence>
<dbReference type="Proteomes" id="UP000070339">
    <property type="component" value="Unassembled WGS sequence"/>
</dbReference>
<dbReference type="SUPFAM" id="SSF53335">
    <property type="entry name" value="S-adenosyl-L-methionine-dependent methyltransferases"/>
    <property type="match status" value="1"/>
</dbReference>
<protein>
    <submittedName>
        <fullName evidence="3">Methyltransferase, FkbM family domain protein</fullName>
    </submittedName>
</protein>
<comment type="caution">
    <text evidence="3">The sequence shown here is derived from an EMBL/GenBank/DDBJ whole genome shotgun (WGS) entry which is preliminary data.</text>
</comment>
<keyword evidence="3" id="KW-0489">Methyltransferase</keyword>
<evidence type="ECO:0000313" key="3">
    <source>
        <dbReference type="EMBL" id="KXU17698.1"/>
    </source>
</evidence>
<gene>
    <name evidence="3" type="ORF">WM41_1735</name>
</gene>
<dbReference type="PANTHER" id="PTHR34203:SF15">
    <property type="entry name" value="SLL1173 PROTEIN"/>
    <property type="match status" value="1"/>
</dbReference>
<dbReference type="EMBL" id="LTEB01000030">
    <property type="protein sequence ID" value="KXU17698.1"/>
    <property type="molecule type" value="Genomic_DNA"/>
</dbReference>